<feature type="transmembrane region" description="Helical" evidence="6">
    <location>
        <begin position="29"/>
        <end position="51"/>
    </location>
</feature>
<feature type="transmembrane region" description="Helical" evidence="6">
    <location>
        <begin position="71"/>
        <end position="92"/>
    </location>
</feature>
<feature type="transmembrane region" description="Helical" evidence="6">
    <location>
        <begin position="387"/>
        <end position="408"/>
    </location>
</feature>
<evidence type="ECO:0000256" key="4">
    <source>
        <dbReference type="ARBA" id="ARBA00022989"/>
    </source>
</evidence>
<comment type="subcellular location">
    <subcellularLocation>
        <location evidence="6">Cell membrane</location>
        <topology evidence="6">Multi-pass membrane protein</topology>
    </subcellularLocation>
    <subcellularLocation>
        <location evidence="1">Membrane</location>
        <topology evidence="1">Multi-pass membrane protein</topology>
    </subcellularLocation>
</comment>
<evidence type="ECO:0000256" key="3">
    <source>
        <dbReference type="ARBA" id="ARBA00022692"/>
    </source>
</evidence>
<feature type="transmembrane region" description="Helical" evidence="6">
    <location>
        <begin position="199"/>
        <end position="218"/>
    </location>
</feature>
<feature type="transmembrane region" description="Helical" evidence="6">
    <location>
        <begin position="129"/>
        <end position="149"/>
    </location>
</feature>
<dbReference type="PANTHER" id="PTHR12385:SF93">
    <property type="entry name" value="CHOLINE TRANSPORTER-LIKE PROTEIN"/>
    <property type="match status" value="1"/>
</dbReference>
<accession>A0A176WKB5</accession>
<comment type="similarity">
    <text evidence="2 6">Belongs to the CTL (choline transporter-like) family.</text>
</comment>
<dbReference type="PANTHER" id="PTHR12385">
    <property type="entry name" value="CHOLINE TRANSPORTER-LIKE (SLC FAMILY 44)"/>
    <property type="match status" value="1"/>
</dbReference>
<evidence type="ECO:0000313" key="7">
    <source>
        <dbReference type="EMBL" id="BBM96982.1"/>
    </source>
</evidence>
<evidence type="ECO:0000313" key="9">
    <source>
        <dbReference type="Proteomes" id="UP000077202"/>
    </source>
</evidence>
<name>A0A176WKB5_MARPO</name>
<evidence type="ECO:0000313" key="10">
    <source>
        <dbReference type="Proteomes" id="UP001162541"/>
    </source>
</evidence>
<evidence type="ECO:0000256" key="5">
    <source>
        <dbReference type="ARBA" id="ARBA00023136"/>
    </source>
</evidence>
<feature type="transmembrane region" description="Helical" evidence="6">
    <location>
        <begin position="225"/>
        <end position="241"/>
    </location>
</feature>
<dbReference type="Pfam" id="PF04515">
    <property type="entry name" value="Choline_transpo"/>
    <property type="match status" value="1"/>
</dbReference>
<feature type="transmembrane region" description="Helical" evidence="6">
    <location>
        <begin position="104"/>
        <end position="123"/>
    </location>
</feature>
<reference evidence="10" key="3">
    <citation type="journal article" date="2020" name="Curr. Biol.">
        <title>Chromatin organization in early land plants reveals an ancestral association between H3K27me3, transposons, and constitutive heterochromatin.</title>
        <authorList>
            <person name="Montgomery S.A."/>
            <person name="Tanizawa Y."/>
            <person name="Galik B."/>
            <person name="Wang N."/>
            <person name="Ito T."/>
            <person name="Mochizuki T."/>
            <person name="Akimcheva S."/>
            <person name="Bowman J.L."/>
            <person name="Cognat V."/>
            <person name="Marechal-Drouard L."/>
            <person name="Ekker H."/>
            <person name="Hong S.F."/>
            <person name="Kohchi T."/>
            <person name="Lin S.S."/>
            <person name="Liu L.D."/>
            <person name="Nakamura Y."/>
            <person name="Valeeva L.R."/>
            <person name="Shakirov E.V."/>
            <person name="Shippen D.E."/>
            <person name="Wei W.L."/>
            <person name="Yagura M."/>
            <person name="Yamaoka S."/>
            <person name="Yamato K.T."/>
            <person name="Liu C."/>
            <person name="Berger F."/>
        </authorList>
    </citation>
    <scope>NUCLEOTIDE SEQUENCE [LARGE SCALE GENOMIC DNA]</scope>
    <source>
        <strain evidence="10">Tak-1</strain>
    </source>
</reference>
<feature type="transmembrane region" description="Helical" evidence="6">
    <location>
        <begin position="170"/>
        <end position="193"/>
    </location>
</feature>
<dbReference type="EMBL" id="AP019866">
    <property type="protein sequence ID" value="BBM96982.1"/>
    <property type="molecule type" value="Genomic_DNA"/>
</dbReference>
<evidence type="ECO:0000256" key="2">
    <source>
        <dbReference type="ARBA" id="ARBA00007168"/>
    </source>
</evidence>
<reference evidence="7" key="2">
    <citation type="journal article" date="2019" name="Curr. Biol.">
        <title>Chromatin organization in early land plants reveals an ancestral association between H3K27me3, transposons, and constitutive heterochromatin.</title>
        <authorList>
            <person name="Montgomery S.A."/>
            <person name="Tanizawa Y."/>
            <person name="Galik B."/>
            <person name="Wang N."/>
            <person name="Ito T."/>
            <person name="Mochizuki T."/>
            <person name="Akimcheva S."/>
            <person name="Bowman J."/>
            <person name="Cognat V."/>
            <person name="Drouard L."/>
            <person name="Ekker H."/>
            <person name="Houng S."/>
            <person name="Kohchi T."/>
            <person name="Lin S."/>
            <person name="Liu L.D."/>
            <person name="Nakamura Y."/>
            <person name="Valeeva L.R."/>
            <person name="Shakirov E.V."/>
            <person name="Shippen D.E."/>
            <person name="Wei W."/>
            <person name="Yagura M."/>
            <person name="Yamaoka S."/>
            <person name="Yamato K.T."/>
            <person name="Liu C."/>
            <person name="Berger F."/>
        </authorList>
    </citation>
    <scope>NUCLEOTIDE SEQUENCE [LARGE SCALE GENOMIC DNA]</scope>
    <source>
        <strain evidence="7">Tak-1</strain>
    </source>
</reference>
<evidence type="ECO:0000256" key="6">
    <source>
        <dbReference type="RuleBase" id="RU368066"/>
    </source>
</evidence>
<evidence type="ECO:0000256" key="1">
    <source>
        <dbReference type="ARBA" id="ARBA00004141"/>
    </source>
</evidence>
<feature type="transmembrane region" description="Helical" evidence="6">
    <location>
        <begin position="261"/>
        <end position="280"/>
    </location>
</feature>
<comment type="function">
    <text evidence="6">Choline transporter.</text>
</comment>
<proteinExistence type="inferred from homology"/>
<reference evidence="8 9" key="1">
    <citation type="submission" date="2016-03" db="EMBL/GenBank/DDBJ databases">
        <title>Mechanisms controlling the formation of the plant cell surface in tip-growing cells are functionally conserved among land plants.</title>
        <authorList>
            <person name="Honkanen S."/>
            <person name="Jones V.A."/>
            <person name="Morieri G."/>
            <person name="Champion C."/>
            <person name="Hetherington A.J."/>
            <person name="Kelly S."/>
            <person name="Saint-Marcoux D."/>
            <person name="Proust H."/>
            <person name="Prescott H."/>
            <person name="Dolan L."/>
        </authorList>
    </citation>
    <scope>NUCLEOTIDE SEQUENCE [LARGE SCALE GENOMIC DNA]</scope>
    <source>
        <strain evidence="9">cv. Tak-1 and cv. Tak-2</strain>
        <tissue evidence="8">Whole gametophyte</tissue>
    </source>
</reference>
<feature type="transmembrane region" description="Helical" evidence="6">
    <location>
        <begin position="354"/>
        <end position="375"/>
    </location>
</feature>
<dbReference type="Proteomes" id="UP001162541">
    <property type="component" value="Chromosome 1"/>
</dbReference>
<protein>
    <recommendedName>
        <fullName evidence="6">Choline transporter-like protein</fullName>
    </recommendedName>
</protein>
<sequence>MAGTFVVEDPEAQMKRGAGAGADRKWRDWWAALLYVVHLLAVGALAVWFGVGAVLDSDRDDRDASMYNIKYWAPQLGAVILFAAVFSFLWISLVKYFPVGMIKFALWAGVVVNLVLGILVLASRTQNSVLVGIVFILFAVLQAFYAYWVRFRVPFAAALITKVIMVTGQYPACYIVSYLAVFVSVGWIALWSFGASGAIATMSNAAAIVFGLLVSLYWTMEVIRNVVHVTVAGTVGTFYFQQHNMPRNPTVHAFRRSVTTSFGSVCLGSLIVAILEAIRMMVQGLRGQCNEFVVCCLSCLLGIIENLIQYFNKWAYIQVALYGKPFVRASKDTWAMFKAQGLDVLINDDLTSTVLWIGCIIGGVLSALLGGLWTYFHVTNTQEKMTVSVVVLSFFIGYFITHLTMAVINSGVASYYVCFAEDPATLRRNDPEFYEIMWSRQGNLRGG</sequence>
<keyword evidence="9" id="KW-1185">Reference proteome</keyword>
<feature type="transmembrane region" description="Helical" evidence="6">
    <location>
        <begin position="292"/>
        <end position="311"/>
    </location>
</feature>
<dbReference type="EMBL" id="LVLJ01000695">
    <property type="protein sequence ID" value="OAE33041.1"/>
    <property type="molecule type" value="Genomic_DNA"/>
</dbReference>
<organism evidence="8 9">
    <name type="scientific">Marchantia polymorpha subsp. ruderalis</name>
    <dbReference type="NCBI Taxonomy" id="1480154"/>
    <lineage>
        <taxon>Eukaryota</taxon>
        <taxon>Viridiplantae</taxon>
        <taxon>Streptophyta</taxon>
        <taxon>Embryophyta</taxon>
        <taxon>Marchantiophyta</taxon>
        <taxon>Marchantiopsida</taxon>
        <taxon>Marchantiidae</taxon>
        <taxon>Marchantiales</taxon>
        <taxon>Marchantiaceae</taxon>
        <taxon>Marchantia</taxon>
    </lineage>
</organism>
<evidence type="ECO:0000313" key="8">
    <source>
        <dbReference type="EMBL" id="OAE33041.1"/>
    </source>
</evidence>
<dbReference type="InterPro" id="IPR007603">
    <property type="entry name" value="Choline_transptr-like"/>
</dbReference>
<keyword evidence="4 6" id="KW-1133">Transmembrane helix</keyword>
<dbReference type="AlphaFoldDB" id="A0A176WKB5"/>
<keyword evidence="5 6" id="KW-0472">Membrane</keyword>
<dbReference type="GO" id="GO:0022857">
    <property type="term" value="F:transmembrane transporter activity"/>
    <property type="evidence" value="ECO:0007669"/>
    <property type="project" value="UniProtKB-UniRule"/>
</dbReference>
<keyword evidence="3 6" id="KW-0812">Transmembrane</keyword>
<dbReference type="GO" id="GO:0005886">
    <property type="term" value="C:plasma membrane"/>
    <property type="evidence" value="ECO:0007669"/>
    <property type="project" value="UniProtKB-SubCell"/>
</dbReference>
<dbReference type="Proteomes" id="UP000077202">
    <property type="component" value="Unassembled WGS sequence"/>
</dbReference>
<gene>
    <name evidence="8" type="ORF">AXG93_1913s1430</name>
    <name evidence="7" type="ORF">Mp_1g02060</name>
</gene>